<accession>A0AAX1JDP7</accession>
<feature type="transmembrane region" description="Helical" evidence="1">
    <location>
        <begin position="63"/>
        <end position="88"/>
    </location>
</feature>
<evidence type="ECO:0000256" key="1">
    <source>
        <dbReference type="SAM" id="Phobius"/>
    </source>
</evidence>
<dbReference type="AlphaFoldDB" id="A0AAX1JDP7"/>
<keyword evidence="1" id="KW-1133">Transmembrane helix</keyword>
<dbReference type="EMBL" id="CP065047">
    <property type="protein sequence ID" value="QPI39478.1"/>
    <property type="molecule type" value="Genomic_DNA"/>
</dbReference>
<sequence>MTTNNRPAHPVRQASISKGRTPVQRASLVVGATFLIVGAGGFIPGLTTHYDQLSWAGHHSQALLLGLFNVSILHNLVHLAFGVAGIALARTIEGAQWFLIAGGVIYVLLWIYGMAMGDHHSAANFIPVNTADNLLHLGLGIGMLGLGLWLGARRRDLYSM</sequence>
<proteinExistence type="predicted"/>
<organism evidence="2 3">
    <name type="scientific">Mycobacterium kubicae</name>
    <dbReference type="NCBI Taxonomy" id="120959"/>
    <lineage>
        <taxon>Bacteria</taxon>
        <taxon>Bacillati</taxon>
        <taxon>Actinomycetota</taxon>
        <taxon>Actinomycetes</taxon>
        <taxon>Mycobacteriales</taxon>
        <taxon>Mycobacteriaceae</taxon>
        <taxon>Mycobacterium</taxon>
        <taxon>Mycobacterium simiae complex</taxon>
    </lineage>
</organism>
<evidence type="ECO:0000313" key="3">
    <source>
        <dbReference type="Proteomes" id="UP000663583"/>
    </source>
</evidence>
<dbReference type="Pfam" id="PF14325">
    <property type="entry name" value="DUF4383"/>
    <property type="match status" value="1"/>
</dbReference>
<dbReference type="RefSeq" id="WP_085073442.1">
    <property type="nucleotide sequence ID" value="NZ_BLKU01000003.1"/>
</dbReference>
<protein>
    <submittedName>
        <fullName evidence="2">DUF4383 domain-containing protein</fullName>
    </submittedName>
</protein>
<feature type="transmembrane region" description="Helical" evidence="1">
    <location>
        <begin position="134"/>
        <end position="152"/>
    </location>
</feature>
<gene>
    <name evidence="2" type="ORF">I2456_08520</name>
</gene>
<name>A0AAX1JDP7_9MYCO</name>
<feature type="transmembrane region" description="Helical" evidence="1">
    <location>
        <begin position="26"/>
        <end position="43"/>
    </location>
</feature>
<dbReference type="KEGG" id="mku:I2456_08520"/>
<reference evidence="2" key="1">
    <citation type="submission" date="2020-11" db="EMBL/GenBank/DDBJ databases">
        <title>Intraspecies plasmid and genomic variation of Mycobacterium kubicae revealed by the complete genome sequences of two clinical isolates.</title>
        <authorList>
            <person name="Hendrix J.R."/>
            <person name="Epperson L.E."/>
            <person name="Honda J.R."/>
            <person name="Strong M."/>
        </authorList>
    </citation>
    <scope>NUCLEOTIDE SEQUENCE</scope>
    <source>
        <strain evidence="2">JCM 13573</strain>
    </source>
</reference>
<keyword evidence="1" id="KW-0472">Membrane</keyword>
<feature type="transmembrane region" description="Helical" evidence="1">
    <location>
        <begin position="95"/>
        <end position="114"/>
    </location>
</feature>
<dbReference type="Proteomes" id="UP000663583">
    <property type="component" value="Chromosome"/>
</dbReference>
<keyword evidence="1" id="KW-0812">Transmembrane</keyword>
<evidence type="ECO:0000313" key="2">
    <source>
        <dbReference type="EMBL" id="QPI39478.1"/>
    </source>
</evidence>